<keyword evidence="9" id="KW-1185">Reference proteome</keyword>
<dbReference type="InterPro" id="IPR051356">
    <property type="entry name" value="SOX/SOX-like_TF"/>
</dbReference>
<keyword evidence="4 5" id="KW-0539">Nucleus</keyword>
<evidence type="ECO:0000313" key="9">
    <source>
        <dbReference type="Proteomes" id="UP000053825"/>
    </source>
</evidence>
<dbReference type="InterPro" id="IPR009071">
    <property type="entry name" value="HMG_box_dom"/>
</dbReference>
<evidence type="ECO:0000256" key="6">
    <source>
        <dbReference type="SAM" id="MobiDB-lite"/>
    </source>
</evidence>
<evidence type="ECO:0000256" key="5">
    <source>
        <dbReference type="PROSITE-ProRule" id="PRU00267"/>
    </source>
</evidence>
<keyword evidence="3" id="KW-0804">Transcription</keyword>
<dbReference type="PROSITE" id="PS50118">
    <property type="entry name" value="HMG_BOX_2"/>
    <property type="match status" value="1"/>
</dbReference>
<feature type="compositionally biased region" description="Polar residues" evidence="6">
    <location>
        <begin position="490"/>
        <end position="506"/>
    </location>
</feature>
<feature type="DNA-binding region" description="HMG box" evidence="5">
    <location>
        <begin position="324"/>
        <end position="392"/>
    </location>
</feature>
<proteinExistence type="predicted"/>
<keyword evidence="1" id="KW-0805">Transcription regulation</keyword>
<dbReference type="SMART" id="SM00398">
    <property type="entry name" value="HMG"/>
    <property type="match status" value="1"/>
</dbReference>
<reference evidence="8 9" key="1">
    <citation type="submission" date="2015-07" db="EMBL/GenBank/DDBJ databases">
        <title>The genome of Habropoda laboriosa.</title>
        <authorList>
            <person name="Pan H."/>
            <person name="Kapheim K."/>
        </authorList>
    </citation>
    <scope>NUCLEOTIDE SEQUENCE [LARGE SCALE GENOMIC DNA]</scope>
    <source>
        <strain evidence="8">0110345459</strain>
    </source>
</reference>
<dbReference type="PANTHER" id="PTHR45789:SF2">
    <property type="entry name" value="FI18025P1"/>
    <property type="match status" value="1"/>
</dbReference>
<evidence type="ECO:0000313" key="8">
    <source>
        <dbReference type="EMBL" id="KOC66232.1"/>
    </source>
</evidence>
<dbReference type="STRING" id="597456.A0A0L7R5R6"/>
<feature type="region of interest" description="Disordered" evidence="6">
    <location>
        <begin position="439"/>
        <end position="521"/>
    </location>
</feature>
<organism evidence="8 9">
    <name type="scientific">Habropoda laboriosa</name>
    <dbReference type="NCBI Taxonomy" id="597456"/>
    <lineage>
        <taxon>Eukaryota</taxon>
        <taxon>Metazoa</taxon>
        <taxon>Ecdysozoa</taxon>
        <taxon>Arthropoda</taxon>
        <taxon>Hexapoda</taxon>
        <taxon>Insecta</taxon>
        <taxon>Pterygota</taxon>
        <taxon>Neoptera</taxon>
        <taxon>Endopterygota</taxon>
        <taxon>Hymenoptera</taxon>
        <taxon>Apocrita</taxon>
        <taxon>Aculeata</taxon>
        <taxon>Apoidea</taxon>
        <taxon>Anthophila</taxon>
        <taxon>Apidae</taxon>
        <taxon>Habropoda</taxon>
    </lineage>
</organism>
<feature type="region of interest" description="Disordered" evidence="6">
    <location>
        <begin position="256"/>
        <end position="282"/>
    </location>
</feature>
<dbReference type="OrthoDB" id="6247875at2759"/>
<dbReference type="EMBL" id="KQ414648">
    <property type="protein sequence ID" value="KOC66232.1"/>
    <property type="molecule type" value="Genomic_DNA"/>
</dbReference>
<dbReference type="Proteomes" id="UP000053825">
    <property type="component" value="Unassembled WGS sequence"/>
</dbReference>
<dbReference type="Pfam" id="PF00505">
    <property type="entry name" value="HMG_box"/>
    <property type="match status" value="1"/>
</dbReference>
<evidence type="ECO:0000256" key="1">
    <source>
        <dbReference type="ARBA" id="ARBA00023015"/>
    </source>
</evidence>
<keyword evidence="2 5" id="KW-0238">DNA-binding</keyword>
<dbReference type="InterPro" id="IPR036910">
    <property type="entry name" value="HMG_box_dom_sf"/>
</dbReference>
<feature type="region of interest" description="Disordered" evidence="6">
    <location>
        <begin position="110"/>
        <end position="180"/>
    </location>
</feature>
<dbReference type="GO" id="GO:0000978">
    <property type="term" value="F:RNA polymerase II cis-regulatory region sequence-specific DNA binding"/>
    <property type="evidence" value="ECO:0007669"/>
    <property type="project" value="TreeGrafter"/>
</dbReference>
<evidence type="ECO:0000259" key="7">
    <source>
        <dbReference type="PROSITE" id="PS50118"/>
    </source>
</evidence>
<protein>
    <submittedName>
        <fullName evidence="8">Transcription factor Sox-6</fullName>
    </submittedName>
</protein>
<dbReference type="GO" id="GO:0045165">
    <property type="term" value="P:cell fate commitment"/>
    <property type="evidence" value="ECO:0007669"/>
    <property type="project" value="TreeGrafter"/>
</dbReference>
<name>A0A0L7R5R6_9HYME</name>
<sequence length="521" mass="57937">MTVDSQKQIEIQRLQTEHLKRQQEHIMQHNIQELQAQMTKSQLSMSGPQSLMFLPFLEQLRGLPVQSPMPPPPATSTSTTTNKHINSIANMISSHREGPSWATAHLAQMTTQMEKEASPTPISSAVAPTAPPLQDLDAPLNLTKPKSSSSGATASSSSPGSDSHSRRTSAPSPHRVRQKKNFNLSETPCIFVSSVKSYVEDFFINRCLRYFRIVDAVGKVMAKDEAAEPGGAVAAAAVAAVEKHFAMHGIYAIPPSAGAMPPSPQTQRPIKHSGSREEAAQEEQDYLSTPHMWREPGYKVPEDITEKAKMVRQQKREGENKPHIKRPMNAFMVWAKDERRKILKACPDMHNSNISKILGARWKGMSNSEKQPYYEEQSRLSKLHMEKHPDYRYRPRPKRTCIVDGKKMRISEYKSLMRQRRQEMRQLWCRDSGPEMSFLSPVGSDLSGQHHPGTGAGPSARPSVSPPATMLNGGAAGPSSDHPSFYYPQDSLSPTDMMNFSPENSGSIGGYDASPRHHDED</sequence>
<dbReference type="Gene3D" id="1.10.30.10">
    <property type="entry name" value="High mobility group box domain"/>
    <property type="match status" value="1"/>
</dbReference>
<dbReference type="PANTHER" id="PTHR45789">
    <property type="entry name" value="FI18025P1"/>
    <property type="match status" value="1"/>
</dbReference>
<accession>A0A0L7R5R6</accession>
<gene>
    <name evidence="8" type="ORF">WH47_07301</name>
</gene>
<evidence type="ECO:0000256" key="4">
    <source>
        <dbReference type="ARBA" id="ARBA00023242"/>
    </source>
</evidence>
<evidence type="ECO:0000256" key="3">
    <source>
        <dbReference type="ARBA" id="ARBA00023163"/>
    </source>
</evidence>
<dbReference type="AlphaFoldDB" id="A0A0L7R5R6"/>
<dbReference type="GO" id="GO:0005634">
    <property type="term" value="C:nucleus"/>
    <property type="evidence" value="ECO:0007669"/>
    <property type="project" value="UniProtKB-UniRule"/>
</dbReference>
<dbReference type="FunFam" id="1.10.30.10:FF:000003">
    <property type="entry name" value="Putative transcription factor SOX-6"/>
    <property type="match status" value="1"/>
</dbReference>
<feature type="domain" description="HMG box" evidence="7">
    <location>
        <begin position="324"/>
        <end position="392"/>
    </location>
</feature>
<feature type="compositionally biased region" description="Low complexity" evidence="6">
    <location>
        <begin position="144"/>
        <end position="162"/>
    </location>
</feature>
<evidence type="ECO:0000256" key="2">
    <source>
        <dbReference type="ARBA" id="ARBA00023125"/>
    </source>
</evidence>
<dbReference type="GO" id="GO:0000981">
    <property type="term" value="F:DNA-binding transcription factor activity, RNA polymerase II-specific"/>
    <property type="evidence" value="ECO:0007669"/>
    <property type="project" value="TreeGrafter"/>
</dbReference>
<dbReference type="CDD" id="cd22042">
    <property type="entry name" value="HMG-box_EGL13-like"/>
    <property type="match status" value="1"/>
</dbReference>
<dbReference type="SUPFAM" id="SSF47095">
    <property type="entry name" value="HMG-box"/>
    <property type="match status" value="1"/>
</dbReference>